<dbReference type="HOGENOM" id="CLU_1793009_0_0_9"/>
<evidence type="ECO:0000259" key="1">
    <source>
        <dbReference type="Pfam" id="PF14436"/>
    </source>
</evidence>
<reference evidence="2 3" key="1">
    <citation type="journal article" date="2011" name="J. Bacteriol.">
        <title>Complete genome sequence of the cellulose-degrading bacterium Cellulosilyticum lentocellum.</title>
        <authorList>
            <consortium name="US DOE Joint Genome Institute"/>
            <person name="Miller D.A."/>
            <person name="Suen G."/>
            <person name="Bruce D."/>
            <person name="Copeland A."/>
            <person name="Cheng J.F."/>
            <person name="Detter C."/>
            <person name="Goodwin L.A."/>
            <person name="Han C.S."/>
            <person name="Hauser L.J."/>
            <person name="Land M.L."/>
            <person name="Lapidus A."/>
            <person name="Lucas S."/>
            <person name="Meincke L."/>
            <person name="Pitluck S."/>
            <person name="Tapia R."/>
            <person name="Teshima H."/>
            <person name="Woyke T."/>
            <person name="Fox B.G."/>
            <person name="Angert E.R."/>
            <person name="Currie C.R."/>
        </authorList>
    </citation>
    <scope>NUCLEOTIDE SEQUENCE [LARGE SCALE GENOMIC DNA]</scope>
    <source>
        <strain evidence="3">ATCC 49066 / DSM 5427 / NCIMB 11756 / RHM5</strain>
    </source>
</reference>
<dbReference type="STRING" id="642492.Clole_0418"/>
<feature type="domain" description="Bacterial EndoU nuclease" evidence="1">
    <location>
        <begin position="11"/>
        <end position="138"/>
    </location>
</feature>
<dbReference type="Proteomes" id="UP000008467">
    <property type="component" value="Chromosome"/>
</dbReference>
<dbReference type="InterPro" id="IPR029501">
    <property type="entry name" value="EndoU_bac"/>
</dbReference>
<dbReference type="EMBL" id="CP002582">
    <property type="protein sequence ID" value="ADZ82161.1"/>
    <property type="molecule type" value="Genomic_DNA"/>
</dbReference>
<gene>
    <name evidence="2" type="ordered locus">Clole_0418</name>
</gene>
<dbReference type="AlphaFoldDB" id="F2JKK1"/>
<dbReference type="Pfam" id="PF14436">
    <property type="entry name" value="EndoU_bacteria"/>
    <property type="match status" value="1"/>
</dbReference>
<evidence type="ECO:0000313" key="3">
    <source>
        <dbReference type="Proteomes" id="UP000008467"/>
    </source>
</evidence>
<accession>F2JKK1</accession>
<dbReference type="GO" id="GO:0004519">
    <property type="term" value="F:endonuclease activity"/>
    <property type="evidence" value="ECO:0007669"/>
    <property type="project" value="InterPro"/>
</dbReference>
<name>F2JKK1_CELLD</name>
<sequence length="144" mass="16071">MPHSPYEFLDDTVEHIFNGKVEKIGAPNQYVTGWHYQAEFNPQGNKITKLVEGPDEYGTIIAEVEIQGIPKKQPSTFFSSQYTTEEVVDMIMQAHMNKARVPGTRNCFRGVADNGMCIEMFLAGDGTNIADVITAYPIHTSTLK</sequence>
<dbReference type="KEGG" id="cle:Clole_0418"/>
<proteinExistence type="predicted"/>
<protein>
    <recommendedName>
        <fullName evidence="1">Bacterial EndoU nuclease domain-containing protein</fullName>
    </recommendedName>
</protein>
<keyword evidence="3" id="KW-1185">Reference proteome</keyword>
<organism evidence="2 3">
    <name type="scientific">Cellulosilyticum lentocellum (strain ATCC 49066 / DSM 5427 / NCIMB 11756 / RHM5)</name>
    <name type="common">Clostridium lentocellum</name>
    <dbReference type="NCBI Taxonomy" id="642492"/>
    <lineage>
        <taxon>Bacteria</taxon>
        <taxon>Bacillati</taxon>
        <taxon>Bacillota</taxon>
        <taxon>Clostridia</taxon>
        <taxon>Lachnospirales</taxon>
        <taxon>Cellulosilyticaceae</taxon>
        <taxon>Cellulosilyticum</taxon>
    </lineage>
</organism>
<evidence type="ECO:0000313" key="2">
    <source>
        <dbReference type="EMBL" id="ADZ82161.1"/>
    </source>
</evidence>